<name>A0A4R0XDQ4_9BURK</name>
<feature type="chain" id="PRO_5020986753" evidence="2">
    <location>
        <begin position="35"/>
        <end position="169"/>
    </location>
</feature>
<feature type="compositionally biased region" description="Low complexity" evidence="1">
    <location>
        <begin position="45"/>
        <end position="62"/>
    </location>
</feature>
<evidence type="ECO:0000256" key="2">
    <source>
        <dbReference type="SAM" id="SignalP"/>
    </source>
</evidence>
<evidence type="ECO:0000313" key="5">
    <source>
        <dbReference type="Proteomes" id="UP000294200"/>
    </source>
</evidence>
<proteinExistence type="predicted"/>
<evidence type="ECO:0000256" key="1">
    <source>
        <dbReference type="SAM" id="MobiDB-lite"/>
    </source>
</evidence>
<protein>
    <submittedName>
        <fullName evidence="4">Cupin</fullName>
    </submittedName>
</protein>
<feature type="signal peptide" evidence="2">
    <location>
        <begin position="1"/>
        <end position="34"/>
    </location>
</feature>
<organism evidence="4 5">
    <name type="scientific">Paraburkholderia steynii</name>
    <dbReference type="NCBI Taxonomy" id="1245441"/>
    <lineage>
        <taxon>Bacteria</taxon>
        <taxon>Pseudomonadati</taxon>
        <taxon>Pseudomonadota</taxon>
        <taxon>Betaproteobacteria</taxon>
        <taxon>Burkholderiales</taxon>
        <taxon>Burkholderiaceae</taxon>
        <taxon>Paraburkholderia</taxon>
    </lineage>
</organism>
<dbReference type="EMBL" id="MWML01000087">
    <property type="protein sequence ID" value="TCG06885.1"/>
    <property type="molecule type" value="Genomic_DNA"/>
</dbReference>
<dbReference type="SUPFAM" id="SSF51182">
    <property type="entry name" value="RmlC-like cupins"/>
    <property type="match status" value="1"/>
</dbReference>
<dbReference type="InterPro" id="IPR013096">
    <property type="entry name" value="Cupin_2"/>
</dbReference>
<sequence length="169" mass="18014">MSTKSQQCASVWRQFVVAGLIVTGLSVTAGAASAGECPLDKQVADGQGQKPGPGTPTGVTDTVRASTDLSKEPLALQRRLLRLRELNVAPGGIVPWHSHKNRPAQIYIVSGEIVEYASNCAVPIVHKAGDVAPERNGTQHWWKNEGTVPAVLISVDLFPVEAKMDAHTM</sequence>
<gene>
    <name evidence="4" type="ORF">BZM27_23165</name>
</gene>
<accession>A0A4R0XDQ4</accession>
<reference evidence="4 5" key="1">
    <citation type="submission" date="2017-02" db="EMBL/GenBank/DDBJ databases">
        <title>Paraburkholderia sophoroidis sp. nov. and Paraburkholderia steynii sp. nov. rhizobial symbionts of the fynbos legume Hypocalyptus sophoroides.</title>
        <authorList>
            <person name="Steenkamp E.T."/>
            <person name="Beukes C.W."/>
            <person name="Van Zyl E."/>
            <person name="Avontuur J."/>
            <person name="Chan W.Y."/>
            <person name="Hassen A."/>
            <person name="Palmer M."/>
            <person name="Mthombeni L."/>
            <person name="Phalane F."/>
            <person name="Sereme K."/>
            <person name="Venter S.N."/>
        </authorList>
    </citation>
    <scope>NUCLEOTIDE SEQUENCE [LARGE SCALE GENOMIC DNA]</scope>
    <source>
        <strain evidence="4 5">HC1.1ba</strain>
    </source>
</reference>
<dbReference type="InterPro" id="IPR014710">
    <property type="entry name" value="RmlC-like_jellyroll"/>
</dbReference>
<evidence type="ECO:0000313" key="4">
    <source>
        <dbReference type="EMBL" id="TCG06885.1"/>
    </source>
</evidence>
<dbReference type="Proteomes" id="UP000294200">
    <property type="component" value="Unassembled WGS sequence"/>
</dbReference>
<dbReference type="Pfam" id="PF07883">
    <property type="entry name" value="Cupin_2"/>
    <property type="match status" value="1"/>
</dbReference>
<dbReference type="AlphaFoldDB" id="A0A4R0XDQ4"/>
<keyword evidence="2" id="KW-0732">Signal</keyword>
<evidence type="ECO:0000259" key="3">
    <source>
        <dbReference type="Pfam" id="PF07883"/>
    </source>
</evidence>
<comment type="caution">
    <text evidence="4">The sequence shown here is derived from an EMBL/GenBank/DDBJ whole genome shotgun (WGS) entry which is preliminary data.</text>
</comment>
<keyword evidence="5" id="KW-1185">Reference proteome</keyword>
<dbReference type="InterPro" id="IPR011051">
    <property type="entry name" value="RmlC_Cupin_sf"/>
</dbReference>
<feature type="domain" description="Cupin type-2" evidence="3">
    <location>
        <begin position="87"/>
        <end position="155"/>
    </location>
</feature>
<feature type="region of interest" description="Disordered" evidence="1">
    <location>
        <begin position="42"/>
        <end position="62"/>
    </location>
</feature>
<dbReference type="Gene3D" id="2.60.120.10">
    <property type="entry name" value="Jelly Rolls"/>
    <property type="match status" value="1"/>
</dbReference>